<name>A0ACB0ZH35_MELEN</name>
<comment type="caution">
    <text evidence="1">The sequence shown here is derived from an EMBL/GenBank/DDBJ whole genome shotgun (WGS) entry which is preliminary data.</text>
</comment>
<keyword evidence="2" id="KW-1185">Reference proteome</keyword>
<evidence type="ECO:0000313" key="1">
    <source>
        <dbReference type="EMBL" id="CAK5077864.1"/>
    </source>
</evidence>
<reference evidence="1" key="1">
    <citation type="submission" date="2023-11" db="EMBL/GenBank/DDBJ databases">
        <authorList>
            <person name="Poullet M."/>
        </authorList>
    </citation>
    <scope>NUCLEOTIDE SEQUENCE</scope>
    <source>
        <strain evidence="1">E1834</strain>
    </source>
</reference>
<accession>A0ACB0ZH35</accession>
<dbReference type="Proteomes" id="UP001497535">
    <property type="component" value="Unassembled WGS sequence"/>
</dbReference>
<dbReference type="EMBL" id="CAVMJV010000033">
    <property type="protein sequence ID" value="CAK5077864.1"/>
    <property type="molecule type" value="Genomic_DNA"/>
</dbReference>
<organism evidence="1 2">
    <name type="scientific">Meloidogyne enterolobii</name>
    <name type="common">Root-knot nematode worm</name>
    <name type="synonym">Meloidogyne mayaguensis</name>
    <dbReference type="NCBI Taxonomy" id="390850"/>
    <lineage>
        <taxon>Eukaryota</taxon>
        <taxon>Metazoa</taxon>
        <taxon>Ecdysozoa</taxon>
        <taxon>Nematoda</taxon>
        <taxon>Chromadorea</taxon>
        <taxon>Rhabditida</taxon>
        <taxon>Tylenchina</taxon>
        <taxon>Tylenchomorpha</taxon>
        <taxon>Tylenchoidea</taxon>
        <taxon>Meloidogynidae</taxon>
        <taxon>Meloidogyninae</taxon>
        <taxon>Meloidogyne</taxon>
    </lineage>
</organism>
<evidence type="ECO:0000313" key="2">
    <source>
        <dbReference type="Proteomes" id="UP001497535"/>
    </source>
</evidence>
<proteinExistence type="predicted"/>
<sequence>MLRWSILRYPSNRTTHTRTTQAYTFKSKIIFISSAQCCSEGNINACIVCFRPYICYAGKCYPPTRPPTKPPTTTQPTTTTPPTTYKPCGEKGECPERSKCQYDVCIQDY</sequence>
<protein>
    <submittedName>
        <fullName evidence="1">Uncharacterized protein</fullName>
    </submittedName>
</protein>
<gene>
    <name evidence="1" type="ORF">MENTE1834_LOCUS24830</name>
</gene>